<dbReference type="Proteomes" id="UP000275579">
    <property type="component" value="Chromosome"/>
</dbReference>
<feature type="region of interest" description="Disordered" evidence="1">
    <location>
        <begin position="1"/>
        <end position="65"/>
    </location>
</feature>
<protein>
    <submittedName>
        <fullName evidence="2">Uncharacterized protein</fullName>
    </submittedName>
</protein>
<evidence type="ECO:0000256" key="1">
    <source>
        <dbReference type="SAM" id="MobiDB-lite"/>
    </source>
</evidence>
<accession>A0A3S9Y7S4</accession>
<dbReference type="AlphaFoldDB" id="A0A3S9Y7S4"/>
<evidence type="ECO:0000313" key="3">
    <source>
        <dbReference type="Proteomes" id="UP000275579"/>
    </source>
</evidence>
<gene>
    <name evidence="2" type="ORF">DDE74_09105</name>
</gene>
<name>A0A3S9Y7S4_9ACTN</name>
<feature type="compositionally biased region" description="Basic and acidic residues" evidence="1">
    <location>
        <begin position="1"/>
        <end position="14"/>
    </location>
</feature>
<feature type="compositionally biased region" description="Gly residues" evidence="1">
    <location>
        <begin position="56"/>
        <end position="65"/>
    </location>
</feature>
<evidence type="ECO:0000313" key="2">
    <source>
        <dbReference type="EMBL" id="AZS71080.1"/>
    </source>
</evidence>
<reference evidence="2 3" key="1">
    <citation type="submission" date="2018-04" db="EMBL/GenBank/DDBJ databases">
        <title>Complete genome sequences of Streptomyces lydicus strain WYEC and characterization of antagonistic properties of biological control agents.</title>
        <authorList>
            <person name="Mariita R.M."/>
            <person name="Sello J.K."/>
        </authorList>
    </citation>
    <scope>NUCLEOTIDE SEQUENCE [LARGE SCALE GENOMIC DNA]</scope>
    <source>
        <strain evidence="2 3">WYEC 108</strain>
    </source>
</reference>
<sequence>MEDGRAEAEGREGGAGRPGAGVPLRPGGWGAGILGAGRWKQRSGLDERTGRSEGTGWTGRIGRAG</sequence>
<dbReference type="EMBL" id="CP029042">
    <property type="protein sequence ID" value="AZS71080.1"/>
    <property type="molecule type" value="Genomic_DNA"/>
</dbReference>
<proteinExistence type="predicted"/>
<organism evidence="2 3">
    <name type="scientific">Streptomyces lydicus</name>
    <dbReference type="NCBI Taxonomy" id="47763"/>
    <lineage>
        <taxon>Bacteria</taxon>
        <taxon>Bacillati</taxon>
        <taxon>Actinomycetota</taxon>
        <taxon>Actinomycetes</taxon>
        <taxon>Kitasatosporales</taxon>
        <taxon>Streptomycetaceae</taxon>
        <taxon>Streptomyces</taxon>
    </lineage>
</organism>